<proteinExistence type="predicted"/>
<dbReference type="AlphaFoldDB" id="A0ABD5QXJ0"/>
<reference evidence="4 5" key="1">
    <citation type="journal article" date="2019" name="Int. J. Syst. Evol. Microbiol.">
        <title>The Global Catalogue of Microorganisms (GCM) 10K type strain sequencing project: providing services to taxonomists for standard genome sequencing and annotation.</title>
        <authorList>
            <consortium name="The Broad Institute Genomics Platform"/>
            <consortium name="The Broad Institute Genome Sequencing Center for Infectious Disease"/>
            <person name="Wu L."/>
            <person name="Ma J."/>
        </authorList>
    </citation>
    <scope>NUCLEOTIDE SEQUENCE [LARGE SCALE GENOMIC DNA]</scope>
    <source>
        <strain evidence="4 5">CGMCC 1.12124</strain>
    </source>
</reference>
<keyword evidence="5" id="KW-1185">Reference proteome</keyword>
<dbReference type="GO" id="GO:0046872">
    <property type="term" value="F:metal ion binding"/>
    <property type="evidence" value="ECO:0007669"/>
    <property type="project" value="UniProtKB-KW"/>
</dbReference>
<name>A0ABD5QXJ0_9EURY</name>
<sequence>MGYRVVDTASIEPEPDRPCECRKLTGPAGLEELAMNRFRADPGEQVPLAYHYHETQEEAFYVLSGTLAVETPERTFEVDAGGLFAVDPGSPQRAHNPADADGAVELLAIGAPPASGDAVAYDPTTDADADDDAGGDE</sequence>
<dbReference type="InterPro" id="IPR013096">
    <property type="entry name" value="Cupin_2"/>
</dbReference>
<dbReference type="EMBL" id="JBHSKY010000002">
    <property type="protein sequence ID" value="MFC5277420.1"/>
    <property type="molecule type" value="Genomic_DNA"/>
</dbReference>
<feature type="region of interest" description="Disordered" evidence="2">
    <location>
        <begin position="1"/>
        <end position="20"/>
    </location>
</feature>
<evidence type="ECO:0000256" key="2">
    <source>
        <dbReference type="SAM" id="MobiDB-lite"/>
    </source>
</evidence>
<evidence type="ECO:0000256" key="1">
    <source>
        <dbReference type="ARBA" id="ARBA00022723"/>
    </source>
</evidence>
<evidence type="ECO:0000313" key="4">
    <source>
        <dbReference type="EMBL" id="MFC5277420.1"/>
    </source>
</evidence>
<dbReference type="PANTHER" id="PTHR35848">
    <property type="entry name" value="OXALATE-BINDING PROTEIN"/>
    <property type="match status" value="1"/>
</dbReference>
<dbReference type="Gene3D" id="2.60.120.10">
    <property type="entry name" value="Jelly Rolls"/>
    <property type="match status" value="1"/>
</dbReference>
<dbReference type="CDD" id="cd02208">
    <property type="entry name" value="cupin_RmlC-like"/>
    <property type="match status" value="1"/>
</dbReference>
<organism evidence="4 5">
    <name type="scientific">Halorubrum rubrum</name>
    <dbReference type="NCBI Taxonomy" id="1126240"/>
    <lineage>
        <taxon>Archaea</taxon>
        <taxon>Methanobacteriati</taxon>
        <taxon>Methanobacteriota</taxon>
        <taxon>Stenosarchaea group</taxon>
        <taxon>Halobacteria</taxon>
        <taxon>Halobacteriales</taxon>
        <taxon>Haloferacaceae</taxon>
        <taxon>Halorubrum</taxon>
    </lineage>
</organism>
<dbReference type="Proteomes" id="UP001596118">
    <property type="component" value="Unassembled WGS sequence"/>
</dbReference>
<dbReference type="SUPFAM" id="SSF51182">
    <property type="entry name" value="RmlC-like cupins"/>
    <property type="match status" value="1"/>
</dbReference>
<gene>
    <name evidence="4" type="ORF">ACFPM1_01365</name>
</gene>
<evidence type="ECO:0000259" key="3">
    <source>
        <dbReference type="Pfam" id="PF07883"/>
    </source>
</evidence>
<dbReference type="InterPro" id="IPR014710">
    <property type="entry name" value="RmlC-like_jellyroll"/>
</dbReference>
<dbReference type="InterPro" id="IPR011051">
    <property type="entry name" value="RmlC_Cupin_sf"/>
</dbReference>
<dbReference type="RefSeq" id="WP_256410904.1">
    <property type="nucleotide sequence ID" value="NZ_JANHDM010000002.1"/>
</dbReference>
<protein>
    <submittedName>
        <fullName evidence="4">Cupin domain-containing protein</fullName>
    </submittedName>
</protein>
<dbReference type="PANTHER" id="PTHR35848:SF9">
    <property type="entry name" value="SLL1358 PROTEIN"/>
    <property type="match status" value="1"/>
</dbReference>
<comment type="caution">
    <text evidence="4">The sequence shown here is derived from an EMBL/GenBank/DDBJ whole genome shotgun (WGS) entry which is preliminary data.</text>
</comment>
<dbReference type="Pfam" id="PF07883">
    <property type="entry name" value="Cupin_2"/>
    <property type="match status" value="1"/>
</dbReference>
<dbReference type="InterPro" id="IPR051610">
    <property type="entry name" value="GPI/OXD"/>
</dbReference>
<evidence type="ECO:0000313" key="5">
    <source>
        <dbReference type="Proteomes" id="UP001596118"/>
    </source>
</evidence>
<keyword evidence="1" id="KW-0479">Metal-binding</keyword>
<feature type="region of interest" description="Disordered" evidence="2">
    <location>
        <begin position="113"/>
        <end position="137"/>
    </location>
</feature>
<feature type="compositionally biased region" description="Acidic residues" evidence="2">
    <location>
        <begin position="125"/>
        <end position="137"/>
    </location>
</feature>
<accession>A0ABD5QXJ0</accession>
<feature type="domain" description="Cupin type-2" evidence="3">
    <location>
        <begin position="38"/>
        <end position="102"/>
    </location>
</feature>